<dbReference type="EMBL" id="OCNE01000013">
    <property type="protein sequence ID" value="SOD63906.1"/>
    <property type="molecule type" value="Genomic_DNA"/>
</dbReference>
<dbReference type="Proteomes" id="UP000219072">
    <property type="component" value="Unassembled WGS sequence"/>
</dbReference>
<dbReference type="RefSeq" id="WP_097232360.1">
    <property type="nucleotide sequence ID" value="NZ_OCNE01000013.1"/>
</dbReference>
<sequence length="188" mass="20033">MRLTWKGDDRPEKPAPGSASEPAPPPEGDPATPAARATPEGAERPAPPDGVPEKPDAGERTSDRGETPTAGLVKAPEPPAARPAFDPLAPEPERLATAPLFTAEAADALRAELGEAVAGFVDDPARSVTRADAALEEAVARLTEELAHRRRALRDGWQSEEAPTGPTTEDRRTALRDYRDLVDRLLRC</sequence>
<accession>A0A286DZ16</accession>
<feature type="region of interest" description="Disordered" evidence="1">
    <location>
        <begin position="1"/>
        <end position="93"/>
    </location>
</feature>
<dbReference type="OrthoDB" id="3217284at2"/>
<organism evidence="2 3">
    <name type="scientific">Streptomyces zhaozhouensis</name>
    <dbReference type="NCBI Taxonomy" id="1300267"/>
    <lineage>
        <taxon>Bacteria</taxon>
        <taxon>Bacillati</taxon>
        <taxon>Actinomycetota</taxon>
        <taxon>Actinomycetes</taxon>
        <taxon>Kitasatosporales</taxon>
        <taxon>Streptomycetaceae</taxon>
        <taxon>Streptomyces</taxon>
    </lineage>
</organism>
<gene>
    <name evidence="2" type="ORF">SAMN06297387_11365</name>
</gene>
<evidence type="ECO:0000313" key="2">
    <source>
        <dbReference type="EMBL" id="SOD63906.1"/>
    </source>
</evidence>
<keyword evidence="3" id="KW-1185">Reference proteome</keyword>
<feature type="region of interest" description="Disordered" evidence="1">
    <location>
        <begin position="153"/>
        <end position="173"/>
    </location>
</feature>
<name>A0A286DZ16_9ACTN</name>
<protein>
    <submittedName>
        <fullName evidence="2">Uncharacterized protein</fullName>
    </submittedName>
</protein>
<evidence type="ECO:0000256" key="1">
    <source>
        <dbReference type="SAM" id="MobiDB-lite"/>
    </source>
</evidence>
<feature type="compositionally biased region" description="Basic and acidic residues" evidence="1">
    <location>
        <begin position="1"/>
        <end position="13"/>
    </location>
</feature>
<evidence type="ECO:0000313" key="3">
    <source>
        <dbReference type="Proteomes" id="UP000219072"/>
    </source>
</evidence>
<reference evidence="2 3" key="1">
    <citation type="submission" date="2017-09" db="EMBL/GenBank/DDBJ databases">
        <authorList>
            <person name="Ehlers B."/>
            <person name="Leendertz F.H."/>
        </authorList>
    </citation>
    <scope>NUCLEOTIDE SEQUENCE [LARGE SCALE GENOMIC DNA]</scope>
    <source>
        <strain evidence="2 3">CGMCC 4.7095</strain>
    </source>
</reference>
<proteinExistence type="predicted"/>
<feature type="compositionally biased region" description="Basic and acidic residues" evidence="1">
    <location>
        <begin position="51"/>
        <end position="66"/>
    </location>
</feature>
<dbReference type="AlphaFoldDB" id="A0A286DZ16"/>